<feature type="domain" description="Ice-binding protein C-terminal" evidence="2">
    <location>
        <begin position="180"/>
        <end position="202"/>
    </location>
</feature>
<feature type="chain" id="PRO_5021009577" evidence="1">
    <location>
        <begin position="24"/>
        <end position="207"/>
    </location>
</feature>
<keyword evidence="1" id="KW-0732">Signal</keyword>
<gene>
    <name evidence="3" type="ORF">BDD14_2502</name>
</gene>
<dbReference type="NCBIfam" id="TIGR02595">
    <property type="entry name" value="PEP_CTERM"/>
    <property type="match status" value="1"/>
</dbReference>
<dbReference type="Proteomes" id="UP000292958">
    <property type="component" value="Unassembled WGS sequence"/>
</dbReference>
<comment type="caution">
    <text evidence="3">The sequence shown here is derived from an EMBL/GenBank/DDBJ whole genome shotgun (WGS) entry which is preliminary data.</text>
</comment>
<evidence type="ECO:0000313" key="4">
    <source>
        <dbReference type="Proteomes" id="UP000292958"/>
    </source>
</evidence>
<sequence length="207" mass="21263">MSRFAAVFVLTASLLAGASALSASPISYSNTGNVAPTSILTAASTGDITGYFFSSSAAATDYIRLVDVTSGYTSSYFFNNHGTAVGSAQNFGFVTAGDILVFEIYNQNNNQTFGTDPSRNDDGINHAYVSAFGGGLVGATDVPVGLFIGMEDLSSSISDLDYNDSTFIATNVASVPSAHAPEPGSLLLLGTGLLGVVGAVRRRISTL</sequence>
<dbReference type="Pfam" id="PF07589">
    <property type="entry name" value="PEP-CTERM"/>
    <property type="match status" value="1"/>
</dbReference>
<dbReference type="InterPro" id="IPR013424">
    <property type="entry name" value="Ice-binding_C"/>
</dbReference>
<evidence type="ECO:0000256" key="1">
    <source>
        <dbReference type="SAM" id="SignalP"/>
    </source>
</evidence>
<evidence type="ECO:0000313" key="3">
    <source>
        <dbReference type="EMBL" id="RZU41011.1"/>
    </source>
</evidence>
<dbReference type="AlphaFoldDB" id="A0A4Q7YV58"/>
<reference evidence="3 4" key="1">
    <citation type="submission" date="2019-02" db="EMBL/GenBank/DDBJ databases">
        <title>Genomic Encyclopedia of Archaeal and Bacterial Type Strains, Phase II (KMG-II): from individual species to whole genera.</title>
        <authorList>
            <person name="Goeker M."/>
        </authorList>
    </citation>
    <scope>NUCLEOTIDE SEQUENCE [LARGE SCALE GENOMIC DNA]</scope>
    <source>
        <strain evidence="3 4">DSM 18101</strain>
    </source>
</reference>
<feature type="signal peptide" evidence="1">
    <location>
        <begin position="1"/>
        <end position="23"/>
    </location>
</feature>
<evidence type="ECO:0000259" key="2">
    <source>
        <dbReference type="Pfam" id="PF07589"/>
    </source>
</evidence>
<name>A0A4Q7YV58_9BACT</name>
<dbReference type="EMBL" id="SHKW01000001">
    <property type="protein sequence ID" value="RZU41011.1"/>
    <property type="molecule type" value="Genomic_DNA"/>
</dbReference>
<organism evidence="3 4">
    <name type="scientific">Edaphobacter modestus</name>
    <dbReference type="NCBI Taxonomy" id="388466"/>
    <lineage>
        <taxon>Bacteria</taxon>
        <taxon>Pseudomonadati</taxon>
        <taxon>Acidobacteriota</taxon>
        <taxon>Terriglobia</taxon>
        <taxon>Terriglobales</taxon>
        <taxon>Acidobacteriaceae</taxon>
        <taxon>Edaphobacter</taxon>
    </lineage>
</organism>
<protein>
    <submittedName>
        <fullName evidence="3">Putative secreted protein with PEP-CTERM sorting signal</fullName>
    </submittedName>
</protein>
<keyword evidence="4" id="KW-1185">Reference proteome</keyword>
<dbReference type="RefSeq" id="WP_165420036.1">
    <property type="nucleotide sequence ID" value="NZ_SHKW01000001.1"/>
</dbReference>
<accession>A0A4Q7YV58</accession>
<proteinExistence type="predicted"/>